<dbReference type="GO" id="GO:0005652">
    <property type="term" value="C:nuclear lamina"/>
    <property type="evidence" value="ECO:0007669"/>
    <property type="project" value="UniProtKB-SubCell"/>
</dbReference>
<feature type="region of interest" description="Disordered" evidence="6">
    <location>
        <begin position="1"/>
        <end position="25"/>
    </location>
</feature>
<dbReference type="InterPro" id="IPR040418">
    <property type="entry name" value="CRWN"/>
</dbReference>
<keyword evidence="8" id="KW-1185">Reference proteome</keyword>
<evidence type="ECO:0000313" key="7">
    <source>
        <dbReference type="EMBL" id="CAH2080497.1"/>
    </source>
</evidence>
<dbReference type="PANTHER" id="PTHR31908">
    <property type="entry name" value="PROTEIN CROWDED NUCLEI 4"/>
    <property type="match status" value="1"/>
</dbReference>
<reference evidence="7 8" key="1">
    <citation type="submission" date="2022-03" db="EMBL/GenBank/DDBJ databases">
        <authorList>
            <person name="Nunn A."/>
            <person name="Chopra R."/>
            <person name="Nunn A."/>
            <person name="Contreras Garrido A."/>
        </authorList>
    </citation>
    <scope>NUCLEOTIDE SEQUENCE [LARGE SCALE GENOMIC DNA]</scope>
</reference>
<feature type="coiled-coil region" evidence="5">
    <location>
        <begin position="473"/>
        <end position="696"/>
    </location>
</feature>
<feature type="coiled-coil region" evidence="5">
    <location>
        <begin position="132"/>
        <end position="212"/>
    </location>
</feature>
<dbReference type="Proteomes" id="UP000836841">
    <property type="component" value="Unassembled WGS sequence"/>
</dbReference>
<evidence type="ECO:0000256" key="5">
    <source>
        <dbReference type="SAM" id="Coils"/>
    </source>
</evidence>
<feature type="region of interest" description="Disordered" evidence="6">
    <location>
        <begin position="888"/>
        <end position="913"/>
    </location>
</feature>
<gene>
    <name evidence="7" type="ORF">TAV2_LOCUS26200</name>
</gene>
<comment type="caution">
    <text evidence="7">The sequence shown here is derived from an EMBL/GenBank/DDBJ whole genome shotgun (WGS) entry which is preliminary data.</text>
</comment>
<dbReference type="GO" id="GO:0006997">
    <property type="term" value="P:nucleus organization"/>
    <property type="evidence" value="ECO:0007669"/>
    <property type="project" value="InterPro"/>
</dbReference>
<evidence type="ECO:0000256" key="3">
    <source>
        <dbReference type="ARBA" id="ARBA00024186"/>
    </source>
</evidence>
<organism evidence="7 8">
    <name type="scientific">Thlaspi arvense</name>
    <name type="common">Field penny-cress</name>
    <dbReference type="NCBI Taxonomy" id="13288"/>
    <lineage>
        <taxon>Eukaryota</taxon>
        <taxon>Viridiplantae</taxon>
        <taxon>Streptophyta</taxon>
        <taxon>Embryophyta</taxon>
        <taxon>Tracheophyta</taxon>
        <taxon>Spermatophyta</taxon>
        <taxon>Magnoliopsida</taxon>
        <taxon>eudicotyledons</taxon>
        <taxon>Gunneridae</taxon>
        <taxon>Pentapetalae</taxon>
        <taxon>rosids</taxon>
        <taxon>malvids</taxon>
        <taxon>Brassicales</taxon>
        <taxon>Brassicaceae</taxon>
        <taxon>Thlaspideae</taxon>
        <taxon>Thlaspi</taxon>
    </lineage>
</organism>
<dbReference type="EMBL" id="CAJVSB020000906">
    <property type="protein sequence ID" value="CAH2080497.1"/>
    <property type="molecule type" value="Genomic_DNA"/>
</dbReference>
<feature type="coiled-coil region" evidence="5">
    <location>
        <begin position="262"/>
        <end position="300"/>
    </location>
</feature>
<feature type="region of interest" description="Disordered" evidence="6">
    <location>
        <begin position="753"/>
        <end position="776"/>
    </location>
</feature>
<protein>
    <recommendedName>
        <fullName evidence="9">Nuclear matrix constituent protein 1-like protein</fullName>
    </recommendedName>
</protein>
<evidence type="ECO:0000313" key="8">
    <source>
        <dbReference type="Proteomes" id="UP000836841"/>
    </source>
</evidence>
<feature type="coiled-coil region" evidence="5">
    <location>
        <begin position="359"/>
        <end position="449"/>
    </location>
</feature>
<evidence type="ECO:0000256" key="1">
    <source>
        <dbReference type="ARBA" id="ARBA00023054"/>
    </source>
</evidence>
<keyword evidence="2" id="KW-0539">Nucleus</keyword>
<comment type="subcellular location">
    <subcellularLocation>
        <location evidence="3">Nucleus lamina</location>
    </subcellularLocation>
</comment>
<evidence type="ECO:0008006" key="9">
    <source>
        <dbReference type="Google" id="ProtNLM"/>
    </source>
</evidence>
<evidence type="ECO:0000256" key="4">
    <source>
        <dbReference type="ARBA" id="ARBA00024208"/>
    </source>
</evidence>
<dbReference type="PANTHER" id="PTHR31908:SF2">
    <property type="entry name" value="PROTEIN CROWDED NUCLEI 4"/>
    <property type="match status" value="1"/>
</dbReference>
<name>A0AAU9TEB4_THLAR</name>
<evidence type="ECO:0000256" key="2">
    <source>
        <dbReference type="ARBA" id="ARBA00023242"/>
    </source>
</evidence>
<proteinExistence type="inferred from homology"/>
<evidence type="ECO:0000256" key="6">
    <source>
        <dbReference type="SAM" id="MobiDB-lite"/>
    </source>
</evidence>
<feature type="compositionally biased region" description="Basic and acidic residues" evidence="6">
    <location>
        <begin position="888"/>
        <end position="897"/>
    </location>
</feature>
<dbReference type="AlphaFoldDB" id="A0AAU9TEB4"/>
<accession>A0AAU9TEB4</accession>
<sequence length="913" mass="107182">MATPQSGQLTLTPTTTTPRSRVLQSPLSDGSIWKRLREAGFDEDSIKRRDKAALIAYIAKLETEIYEHEHQMGLLLLERKEWLSKYEQTKASAESAELMRKRDKAAHSSTLAEARKREESLKKALGIEKECVANLEKALHEMRTECAETKVAADSKLAESRNMLEDAQKKFTEAEAKLLATESLEAEASRHRSAAERKLHEVEAREDDLRRHILSFKSHCDAKEKEIFLERQSLSERQKTLQQSQERLLDGQALLNEREEYIFKKSQELTQLEKELESSKAKHEEERRALIEERGCLELNASSLSAREEAVIKREFELNKREENLLIQQQKLASKESDRMQQVMANQEAVLRSRKSDFETELEIKCKLVEEEIESKRRAWELREVDLGQREDLILEKEHELEVLSRTLSEKEKNLTERMNSLDEKERILHAVEREAEEKKIFLQNEKEEIKYMKLDLQKSSAYWKTERDKLIMKRKRAQKLELEVQANELKVEKAKFETEWELIDEKKEELRKEAERITEDRLAIEKFLNDERDFLKLEKNALLSQYKRDMESLSRDREAFMNKIEHERLEWFSKIHKEREDFLVDIELQKRELENCIDKRREEIESYLREREQAFEEEKKKELSHIASLRETVEKEMEQVNLEMQKLDAERRQINLDRERRDNEWAELNTSIEELKLQRQKLEKQRELLHADREEILVHIEQMKKLEDLKVVPDRLTVCEIHEFDPKFSKPKASAKRALLQHTVVQDGRLDSDNKINAHEGNGGDMSSRTLDPPSSAPLSWLKRCAETLLEHTQSNKKRKQLKDAVAMPSEEITEPCALSTQQNALEDKHELIALNKTPGGARETTVYIDKIITIQEVASVEDGRVTEDSKYQQEVVSQEIEKLEDHCDSISDANRKAKRPAGVRTRAEQVR</sequence>
<feature type="compositionally biased region" description="Low complexity" evidence="6">
    <location>
        <begin position="9"/>
        <end position="18"/>
    </location>
</feature>
<keyword evidence="1 5" id="KW-0175">Coiled coil</keyword>
<comment type="similarity">
    <text evidence="4">Belongs to the CRWN family.</text>
</comment>